<dbReference type="GO" id="GO:1900029">
    <property type="term" value="P:positive regulation of ruffle assembly"/>
    <property type="evidence" value="ECO:0007669"/>
    <property type="project" value="TreeGrafter"/>
</dbReference>
<dbReference type="GO" id="GO:0003779">
    <property type="term" value="F:actin binding"/>
    <property type="evidence" value="ECO:0007669"/>
    <property type="project" value="TreeGrafter"/>
</dbReference>
<name>A0A9Q1INH9_SYNKA</name>
<dbReference type="Pfam" id="PF22975">
    <property type="entry name" value="EPS8_2nd"/>
    <property type="match status" value="1"/>
</dbReference>
<protein>
    <recommendedName>
        <fullName evidence="1">EPS8 spectrin-like domain-containing protein</fullName>
    </recommendedName>
</protein>
<gene>
    <name evidence="2" type="ORF">SKAU_G00286300</name>
</gene>
<evidence type="ECO:0000259" key="1">
    <source>
        <dbReference type="Pfam" id="PF22975"/>
    </source>
</evidence>
<dbReference type="GO" id="GO:0007266">
    <property type="term" value="P:Rho protein signal transduction"/>
    <property type="evidence" value="ECO:0007669"/>
    <property type="project" value="TreeGrafter"/>
</dbReference>
<feature type="domain" description="EPS8 spectrin-like" evidence="1">
    <location>
        <begin position="28"/>
        <end position="130"/>
    </location>
</feature>
<keyword evidence="3" id="KW-1185">Reference proteome</keyword>
<dbReference type="OrthoDB" id="4680325at2759"/>
<comment type="caution">
    <text evidence="2">The sequence shown here is derived from an EMBL/GenBank/DDBJ whole genome shotgun (WGS) entry which is preliminary data.</text>
</comment>
<sequence>MMTGKRGGVCQHQVTTDHVFMLCADDLLTLRARPPSEEEFTDIFQKFKYSFSLLDRLKSSIVNPNSEELLHHIFIPLDLIVKTTGGPALGAGVSSPALTGGAVTLLQGSLTEEEKHLWTALGPNWTLSRSVYLRL</sequence>
<evidence type="ECO:0000313" key="2">
    <source>
        <dbReference type="EMBL" id="KAJ8347229.1"/>
    </source>
</evidence>
<dbReference type="GO" id="GO:0031982">
    <property type="term" value="C:vesicle"/>
    <property type="evidence" value="ECO:0007669"/>
    <property type="project" value="TreeGrafter"/>
</dbReference>
<accession>A0A9Q1INH9</accession>
<reference evidence="2" key="1">
    <citation type="journal article" date="2023" name="Science">
        <title>Genome structures resolve the early diversification of teleost fishes.</title>
        <authorList>
            <person name="Parey E."/>
            <person name="Louis A."/>
            <person name="Montfort J."/>
            <person name="Bouchez O."/>
            <person name="Roques C."/>
            <person name="Iampietro C."/>
            <person name="Lluch J."/>
            <person name="Castinel A."/>
            <person name="Donnadieu C."/>
            <person name="Desvignes T."/>
            <person name="Floi Bucao C."/>
            <person name="Jouanno E."/>
            <person name="Wen M."/>
            <person name="Mejri S."/>
            <person name="Dirks R."/>
            <person name="Jansen H."/>
            <person name="Henkel C."/>
            <person name="Chen W.J."/>
            <person name="Zahm M."/>
            <person name="Cabau C."/>
            <person name="Klopp C."/>
            <person name="Thompson A.W."/>
            <person name="Robinson-Rechavi M."/>
            <person name="Braasch I."/>
            <person name="Lecointre G."/>
            <person name="Bobe J."/>
            <person name="Postlethwait J.H."/>
            <person name="Berthelot C."/>
            <person name="Roest Crollius H."/>
            <person name="Guiguen Y."/>
        </authorList>
    </citation>
    <scope>NUCLEOTIDE SEQUENCE</scope>
    <source>
        <strain evidence="2">WJC10195</strain>
    </source>
</reference>
<dbReference type="InterPro" id="IPR039801">
    <property type="entry name" value="EPS8-like"/>
</dbReference>
<evidence type="ECO:0000313" key="3">
    <source>
        <dbReference type="Proteomes" id="UP001152622"/>
    </source>
</evidence>
<dbReference type="EMBL" id="JAINUF010000011">
    <property type="protein sequence ID" value="KAJ8347229.1"/>
    <property type="molecule type" value="Genomic_DNA"/>
</dbReference>
<dbReference type="GO" id="GO:0035023">
    <property type="term" value="P:regulation of Rho protein signal transduction"/>
    <property type="evidence" value="ECO:0007669"/>
    <property type="project" value="TreeGrafter"/>
</dbReference>
<dbReference type="PANTHER" id="PTHR12287:SF19">
    <property type="entry name" value="EPIDERMAL GROWTH FACTOR RECEPTOR KINASE SUBSTRATE 8-LIKE PROTEIN 1"/>
    <property type="match status" value="1"/>
</dbReference>
<dbReference type="AlphaFoldDB" id="A0A9Q1INH9"/>
<dbReference type="Proteomes" id="UP001152622">
    <property type="component" value="Chromosome 11"/>
</dbReference>
<organism evidence="2 3">
    <name type="scientific">Synaphobranchus kaupii</name>
    <name type="common">Kaup's arrowtooth eel</name>
    <dbReference type="NCBI Taxonomy" id="118154"/>
    <lineage>
        <taxon>Eukaryota</taxon>
        <taxon>Metazoa</taxon>
        <taxon>Chordata</taxon>
        <taxon>Craniata</taxon>
        <taxon>Vertebrata</taxon>
        <taxon>Euteleostomi</taxon>
        <taxon>Actinopterygii</taxon>
        <taxon>Neopterygii</taxon>
        <taxon>Teleostei</taxon>
        <taxon>Anguilliformes</taxon>
        <taxon>Synaphobranchidae</taxon>
        <taxon>Synaphobranchus</taxon>
    </lineage>
</organism>
<dbReference type="GO" id="GO:0032587">
    <property type="term" value="C:ruffle membrane"/>
    <property type="evidence" value="ECO:0007669"/>
    <property type="project" value="TreeGrafter"/>
</dbReference>
<dbReference type="InterPro" id="IPR055093">
    <property type="entry name" value="EPS8_2nd"/>
</dbReference>
<proteinExistence type="predicted"/>
<dbReference type="PANTHER" id="PTHR12287">
    <property type="entry name" value="EPIDERMAL GROWTH FACTOR RECEPTOR KINASE SUBSTRATE EPS8-RELATED PROTEIN"/>
    <property type="match status" value="1"/>
</dbReference>